<evidence type="ECO:0000256" key="1">
    <source>
        <dbReference type="ARBA" id="ARBA00004370"/>
    </source>
</evidence>
<evidence type="ECO:0000256" key="4">
    <source>
        <dbReference type="ARBA" id="ARBA00023136"/>
    </source>
</evidence>
<evidence type="ECO:0000313" key="7">
    <source>
        <dbReference type="Proteomes" id="UP001620626"/>
    </source>
</evidence>
<dbReference type="GO" id="GO:0016020">
    <property type="term" value="C:membrane"/>
    <property type="evidence" value="ECO:0007669"/>
    <property type="project" value="UniProtKB-SubCell"/>
</dbReference>
<evidence type="ECO:0000313" key="6">
    <source>
        <dbReference type="EMBL" id="KAL3098852.1"/>
    </source>
</evidence>
<proteinExistence type="predicted"/>
<feature type="transmembrane region" description="Helical" evidence="5">
    <location>
        <begin position="85"/>
        <end position="103"/>
    </location>
</feature>
<name>A0ABD2K7H5_9BILA</name>
<keyword evidence="2 5" id="KW-0812">Transmembrane</keyword>
<feature type="transmembrane region" description="Helical" evidence="5">
    <location>
        <begin position="123"/>
        <end position="146"/>
    </location>
</feature>
<comment type="subcellular location">
    <subcellularLocation>
        <location evidence="1">Membrane</location>
    </subcellularLocation>
</comment>
<keyword evidence="3 5" id="KW-1133">Transmembrane helix</keyword>
<comment type="caution">
    <text evidence="6">The sequence shown here is derived from an EMBL/GenBank/DDBJ whole genome shotgun (WGS) entry which is preliminary data.</text>
</comment>
<dbReference type="SUPFAM" id="SSF81321">
    <property type="entry name" value="Family A G protein-coupled receptor-like"/>
    <property type="match status" value="1"/>
</dbReference>
<dbReference type="InterPro" id="IPR019424">
    <property type="entry name" value="7TM_GPCR_Srsx"/>
</dbReference>
<reference evidence="6 7" key="1">
    <citation type="submission" date="2024-10" db="EMBL/GenBank/DDBJ databases">
        <authorList>
            <person name="Kim D."/>
        </authorList>
    </citation>
    <scope>NUCLEOTIDE SEQUENCE [LARGE SCALE GENOMIC DNA]</scope>
    <source>
        <strain evidence="6">BH-2024</strain>
    </source>
</reference>
<evidence type="ECO:0000256" key="5">
    <source>
        <dbReference type="SAM" id="Phobius"/>
    </source>
</evidence>
<feature type="transmembrane region" description="Helical" evidence="5">
    <location>
        <begin position="211"/>
        <end position="232"/>
    </location>
</feature>
<dbReference type="PANTHER" id="PTHR23360">
    <property type="entry name" value="G-PROTEIN COUPLED RECEPTORS FAMILY 1 PROFILE DOMAIN-CONTAINING PROTEIN-RELATED"/>
    <property type="match status" value="1"/>
</dbReference>
<dbReference type="Pfam" id="PF10320">
    <property type="entry name" value="7TM_GPCR_Srsx"/>
    <property type="match status" value="1"/>
</dbReference>
<evidence type="ECO:0000256" key="2">
    <source>
        <dbReference type="ARBA" id="ARBA00022692"/>
    </source>
</evidence>
<feature type="transmembrane region" description="Helical" evidence="5">
    <location>
        <begin position="244"/>
        <end position="268"/>
    </location>
</feature>
<sequence>MMASINTSSNDPLYLAYRFAGPSADLIVPAVALSLRGSANFLMALICLCELVHQIGHTFFLVIVISGINFVSLLTADFFMTPMIFALNCGLMTMFCTSVDRLFAIISPIKHSFICAKFKLPYLLGHLSICVIYGALIQYFVLAYAFENAGNPTTGFVVETLEGSVGYKFFAGTFIISLCSIFCYISIFVIIRSKNGVTNHTNTRLLRSLAIILSISVGNYLTNPAIFQLLYAFGNSLGTPIGMWQIKCYLAILLNAAAGSNAIVLYFSSTEYHQNFQKEFRAMIERFGNKNGNLNLHVPDRALTGMPGFFKTLTRSRLLKANTRDPPTQLIQGFNRLPDNRTVDNPTVRIIRQRWTIGQ</sequence>
<keyword evidence="7" id="KW-1185">Reference proteome</keyword>
<feature type="transmembrane region" description="Helical" evidence="5">
    <location>
        <begin position="166"/>
        <end position="191"/>
    </location>
</feature>
<feature type="transmembrane region" description="Helical" evidence="5">
    <location>
        <begin position="59"/>
        <end position="79"/>
    </location>
</feature>
<feature type="transmembrane region" description="Helical" evidence="5">
    <location>
        <begin position="26"/>
        <end position="52"/>
    </location>
</feature>
<dbReference type="Gene3D" id="1.20.1070.10">
    <property type="entry name" value="Rhodopsin 7-helix transmembrane proteins"/>
    <property type="match status" value="1"/>
</dbReference>
<accession>A0ABD2K7H5</accession>
<keyword evidence="4 5" id="KW-0472">Membrane</keyword>
<dbReference type="EMBL" id="JBICBT010000819">
    <property type="protein sequence ID" value="KAL3098852.1"/>
    <property type="molecule type" value="Genomic_DNA"/>
</dbReference>
<dbReference type="InterPro" id="IPR047130">
    <property type="entry name" value="7TM_GPCR_Srsx_nematod"/>
</dbReference>
<gene>
    <name evidence="6" type="ORF">niasHT_024607</name>
</gene>
<dbReference type="InterPro" id="IPR000276">
    <property type="entry name" value="GPCR_Rhodpsn"/>
</dbReference>
<protein>
    <recommendedName>
        <fullName evidence="8">G-protein coupled receptors family 1 profile domain-containing protein</fullName>
    </recommendedName>
</protein>
<organism evidence="6 7">
    <name type="scientific">Heterodera trifolii</name>
    <dbReference type="NCBI Taxonomy" id="157864"/>
    <lineage>
        <taxon>Eukaryota</taxon>
        <taxon>Metazoa</taxon>
        <taxon>Ecdysozoa</taxon>
        <taxon>Nematoda</taxon>
        <taxon>Chromadorea</taxon>
        <taxon>Rhabditida</taxon>
        <taxon>Tylenchina</taxon>
        <taxon>Tylenchomorpha</taxon>
        <taxon>Tylenchoidea</taxon>
        <taxon>Heteroderidae</taxon>
        <taxon>Heteroderinae</taxon>
        <taxon>Heterodera</taxon>
    </lineage>
</organism>
<evidence type="ECO:0008006" key="8">
    <source>
        <dbReference type="Google" id="ProtNLM"/>
    </source>
</evidence>
<evidence type="ECO:0000256" key="3">
    <source>
        <dbReference type="ARBA" id="ARBA00022989"/>
    </source>
</evidence>
<dbReference type="AlphaFoldDB" id="A0ABD2K7H5"/>
<dbReference type="SMART" id="SM01381">
    <property type="entry name" value="7TM_GPCR_Srsx"/>
    <property type="match status" value="1"/>
</dbReference>
<dbReference type="Proteomes" id="UP001620626">
    <property type="component" value="Unassembled WGS sequence"/>
</dbReference>